<dbReference type="OrthoDB" id="8783038at2759"/>
<dbReference type="SMART" id="SM00326">
    <property type="entry name" value="SH3"/>
    <property type="match status" value="2"/>
</dbReference>
<comment type="similarity">
    <text evidence="5">Belongs to the BZZ1 family.</text>
</comment>
<feature type="coiled-coil region" evidence="9">
    <location>
        <begin position="136"/>
        <end position="196"/>
    </location>
</feature>
<feature type="region of interest" description="Disordered" evidence="10">
    <location>
        <begin position="460"/>
        <end position="495"/>
    </location>
</feature>
<evidence type="ECO:0000256" key="4">
    <source>
        <dbReference type="ARBA" id="ARBA00054085"/>
    </source>
</evidence>
<feature type="coiled-coil region" evidence="9">
    <location>
        <begin position="311"/>
        <end position="338"/>
    </location>
</feature>
<dbReference type="CDD" id="cd11912">
    <property type="entry name" value="SH3_Bzz1_1"/>
    <property type="match status" value="1"/>
</dbReference>
<dbReference type="FunFam" id="1.20.1270.60:FF:000060">
    <property type="entry name" value="Actin polymerization protein Bzz1"/>
    <property type="match status" value="1"/>
</dbReference>
<dbReference type="InterPro" id="IPR031160">
    <property type="entry name" value="F_BAR_dom"/>
</dbReference>
<dbReference type="InterPro" id="IPR001452">
    <property type="entry name" value="SH3_domain"/>
</dbReference>
<dbReference type="InterPro" id="IPR001060">
    <property type="entry name" value="FCH_dom"/>
</dbReference>
<evidence type="ECO:0000313" key="13">
    <source>
        <dbReference type="EMBL" id="QID88096.1"/>
    </source>
</evidence>
<dbReference type="Gene3D" id="2.30.30.40">
    <property type="entry name" value="SH3 Domains"/>
    <property type="match status" value="2"/>
</dbReference>
<comment type="function">
    <text evidence="4">Plays a role in endocytosis and trafficking to the vacuole. Functions with type I myosins to restore polarity of the actin cytoskeleton after NaCl stress.</text>
</comment>
<evidence type="ECO:0000256" key="9">
    <source>
        <dbReference type="SAM" id="Coils"/>
    </source>
</evidence>
<feature type="region of interest" description="Disordered" evidence="10">
    <location>
        <begin position="554"/>
        <end position="575"/>
    </location>
</feature>
<gene>
    <name evidence="13" type="primary">BZZ1_2</name>
    <name evidence="13" type="ORF">GRS66_010801</name>
</gene>
<dbReference type="Pfam" id="PF00611">
    <property type="entry name" value="FCH"/>
    <property type="match status" value="1"/>
</dbReference>
<name>A0A6C1EFE5_SACPS</name>
<proteinExistence type="inferred from homology"/>
<keyword evidence="14" id="KW-1185">Reference proteome</keyword>
<dbReference type="GO" id="GO:0030833">
    <property type="term" value="P:regulation of actin filament polymerization"/>
    <property type="evidence" value="ECO:0007669"/>
    <property type="project" value="TreeGrafter"/>
</dbReference>
<dbReference type="Proteomes" id="UP000501346">
    <property type="component" value="Chromosome SeXV-SeVIII"/>
</dbReference>
<dbReference type="Pfam" id="PF00018">
    <property type="entry name" value="SH3_1"/>
    <property type="match status" value="1"/>
</dbReference>
<dbReference type="Gene3D" id="1.20.1270.60">
    <property type="entry name" value="Arfaptin homology (AH) domain/BAR domain"/>
    <property type="match status" value="1"/>
</dbReference>
<dbReference type="InterPro" id="IPR036028">
    <property type="entry name" value="SH3-like_dom_sf"/>
</dbReference>
<feature type="domain" description="F-BAR" evidence="12">
    <location>
        <begin position="5"/>
        <end position="271"/>
    </location>
</feature>
<dbReference type="PROSITE" id="PS50002">
    <property type="entry name" value="SH3"/>
    <property type="match status" value="2"/>
</dbReference>
<dbReference type="InterPro" id="IPR035459">
    <property type="entry name" value="Bzz1_SH3_1"/>
</dbReference>
<evidence type="ECO:0000256" key="6">
    <source>
        <dbReference type="ARBA" id="ARBA00074946"/>
    </source>
</evidence>
<evidence type="ECO:0000256" key="5">
    <source>
        <dbReference type="ARBA" id="ARBA00061387"/>
    </source>
</evidence>
<evidence type="ECO:0000313" key="14">
    <source>
        <dbReference type="Proteomes" id="UP000501346"/>
    </source>
</evidence>
<evidence type="ECO:0000256" key="7">
    <source>
        <dbReference type="PROSITE-ProRule" id="PRU00192"/>
    </source>
</evidence>
<sequence>MSADLSIGNEIKDAFKETHKWVQNNLKWLKDIEQFYRERAKLEKEYSEKLSRLSADYFNKKSSTTVPISVGDTPATTPGSVEAAGVVAWNEILSQTDMISKDHDQLSSDFENHLANQLSGLFTKLDMTLSKIAGFNDDMVNKKDNIYHELEKAKKDYDESCSTMEMARNKCTKASNDRNKKKLNEKEVEMNKCKNEYLIKINQANRTKDKYYFQDVPEVLDLLQDVNEAKTLFLNDLWLKAASVEKDLGTRVSKRLQTADSVVKQNKPSLNTAIFIKHNLKSWKEPQDFTYKPSPVWHDDEKFAVPSTLEVEDLRVKLAKAENDYNLLQDKTQNELSRLSALNKIKHEMKTNEDSVNAVKFYDTLKNYLTVISPFTSHETLKLQAEVQIESIQNNVPEEYDLSTDNINLSKMKKKSGIFSKLKHNILNVDSRPSSGGNATSGNGGPLHITNLFNTSRRTRLGAASSKAGEDGENTSIYTSETSTTTKTTHTSNEDGGNKVLYAYTKQDDDEISISPGDKISLVTRDSGSGWTKINNDSTGETGLVPTTYVRISNADGGGTANGRGPAPEVPPPRRTALPVRTLEAAYAYEAKGDDEMSIDVGDVITVIRGDDGRGWTYGECDGLKGLFPTSYCK</sequence>
<keyword evidence="2" id="KW-0597">Phosphoprotein</keyword>
<reference evidence="13 14" key="1">
    <citation type="journal article" date="2019" name="BMC Genomics">
        <title>Chromosome level assembly and comparative genome analysis confirm lager-brewing yeasts originated from a single hybridization.</title>
        <authorList>
            <person name="Salazar A.N."/>
            <person name="Gorter de Vries A.R."/>
            <person name="van den Broek M."/>
            <person name="Brouwers N."/>
            <person name="de la Torre Cortes P."/>
            <person name="Kuijpers N.G.A."/>
            <person name="Daran J.G."/>
            <person name="Abeel T."/>
        </authorList>
    </citation>
    <scope>NUCLEOTIDE SEQUENCE [LARGE SCALE GENOMIC DNA]</scope>
    <source>
        <strain evidence="13 14">CBS 1483</strain>
    </source>
</reference>
<evidence type="ECO:0000256" key="3">
    <source>
        <dbReference type="ARBA" id="ARBA00023054"/>
    </source>
</evidence>
<dbReference type="PANTHER" id="PTHR15735">
    <property type="entry name" value="FCH AND DOUBLE SH3 DOMAINS PROTEIN"/>
    <property type="match status" value="1"/>
</dbReference>
<protein>
    <recommendedName>
        <fullName evidence="6">Protein BZZ1</fullName>
    </recommendedName>
</protein>
<evidence type="ECO:0000259" key="11">
    <source>
        <dbReference type="PROSITE" id="PS50002"/>
    </source>
</evidence>
<feature type="domain" description="SH3" evidence="11">
    <location>
        <begin position="578"/>
        <end position="634"/>
    </location>
</feature>
<evidence type="ECO:0000256" key="10">
    <source>
        <dbReference type="SAM" id="MobiDB-lite"/>
    </source>
</evidence>
<dbReference type="GO" id="GO:0030864">
    <property type="term" value="C:cortical actin cytoskeleton"/>
    <property type="evidence" value="ECO:0007669"/>
    <property type="project" value="UniProtKB-ARBA"/>
</dbReference>
<feature type="compositionally biased region" description="Low complexity" evidence="10">
    <location>
        <begin position="475"/>
        <end position="491"/>
    </location>
</feature>
<dbReference type="EMBL" id="CP049012">
    <property type="protein sequence ID" value="QID88096.1"/>
    <property type="molecule type" value="Genomic_DNA"/>
</dbReference>
<accession>A0A6C1EFE5</accession>
<keyword evidence="1 7" id="KW-0728">SH3 domain</keyword>
<dbReference type="SUPFAM" id="SSF50044">
    <property type="entry name" value="SH3-domain"/>
    <property type="match status" value="2"/>
</dbReference>
<dbReference type="GO" id="GO:0045010">
    <property type="term" value="P:actin nucleation"/>
    <property type="evidence" value="ECO:0007669"/>
    <property type="project" value="UniProtKB-ARBA"/>
</dbReference>
<dbReference type="SUPFAM" id="SSF103657">
    <property type="entry name" value="BAR/IMD domain-like"/>
    <property type="match status" value="1"/>
</dbReference>
<organism evidence="13 14">
    <name type="scientific">Saccharomyces pastorianus</name>
    <name type="common">Lager yeast</name>
    <name type="synonym">Saccharomyces cerevisiae x Saccharomyces eubayanus</name>
    <dbReference type="NCBI Taxonomy" id="27292"/>
    <lineage>
        <taxon>Eukaryota</taxon>
        <taxon>Fungi</taxon>
        <taxon>Dikarya</taxon>
        <taxon>Ascomycota</taxon>
        <taxon>Saccharomycotina</taxon>
        <taxon>Saccharomycetes</taxon>
        <taxon>Saccharomycetales</taxon>
        <taxon>Saccharomycetaceae</taxon>
        <taxon>Saccharomyces</taxon>
    </lineage>
</organism>
<evidence type="ECO:0000259" key="12">
    <source>
        <dbReference type="PROSITE" id="PS51741"/>
    </source>
</evidence>
<evidence type="ECO:0000256" key="2">
    <source>
        <dbReference type="ARBA" id="ARBA00022553"/>
    </source>
</evidence>
<dbReference type="SMART" id="SM00055">
    <property type="entry name" value="FCH"/>
    <property type="match status" value="1"/>
</dbReference>
<keyword evidence="3 8" id="KW-0175">Coiled coil</keyword>
<dbReference type="AlphaFoldDB" id="A0A6C1EFE5"/>
<evidence type="ECO:0000256" key="8">
    <source>
        <dbReference type="PROSITE-ProRule" id="PRU01077"/>
    </source>
</evidence>
<feature type="domain" description="SH3" evidence="11">
    <location>
        <begin position="493"/>
        <end position="555"/>
    </location>
</feature>
<dbReference type="PROSITE" id="PS51741">
    <property type="entry name" value="F_BAR"/>
    <property type="match status" value="1"/>
</dbReference>
<dbReference type="PANTHER" id="PTHR15735:SF21">
    <property type="entry name" value="PROTEIN NERVOUS WRECK"/>
    <property type="match status" value="1"/>
</dbReference>
<feature type="coiled-coil region" evidence="9">
    <location>
        <begin position="25"/>
        <end position="52"/>
    </location>
</feature>
<dbReference type="Pfam" id="PF14604">
    <property type="entry name" value="SH3_9"/>
    <property type="match status" value="1"/>
</dbReference>
<dbReference type="InterPro" id="IPR027267">
    <property type="entry name" value="AH/BAR_dom_sf"/>
</dbReference>
<evidence type="ECO:0000256" key="1">
    <source>
        <dbReference type="ARBA" id="ARBA00022443"/>
    </source>
</evidence>
<dbReference type="CDD" id="cd11778">
    <property type="entry name" value="SH3_Bzz1_2"/>
    <property type="match status" value="1"/>
</dbReference>